<dbReference type="Proteomes" id="UP000276133">
    <property type="component" value="Unassembled WGS sequence"/>
</dbReference>
<accession>A0A3M7QD67</accession>
<evidence type="ECO:0000313" key="2">
    <source>
        <dbReference type="Proteomes" id="UP000276133"/>
    </source>
</evidence>
<evidence type="ECO:0000313" key="1">
    <source>
        <dbReference type="EMBL" id="RNA09219.1"/>
    </source>
</evidence>
<sequence length="60" mass="6930">MYRIICLYASNERQLSLKSKFLKKKTKIFGSSSLSSGLKRVLGFVLTPIFSDFGQIWLFH</sequence>
<keyword evidence="2" id="KW-1185">Reference proteome</keyword>
<protein>
    <submittedName>
        <fullName evidence="1">Uncharacterized protein</fullName>
    </submittedName>
</protein>
<reference evidence="1 2" key="1">
    <citation type="journal article" date="2018" name="Sci. Rep.">
        <title>Genomic signatures of local adaptation to the degree of environmental predictability in rotifers.</title>
        <authorList>
            <person name="Franch-Gras L."/>
            <person name="Hahn C."/>
            <person name="Garcia-Roger E.M."/>
            <person name="Carmona M.J."/>
            <person name="Serra M."/>
            <person name="Gomez A."/>
        </authorList>
    </citation>
    <scope>NUCLEOTIDE SEQUENCE [LARGE SCALE GENOMIC DNA]</scope>
    <source>
        <strain evidence="1">HYR1</strain>
    </source>
</reference>
<comment type="caution">
    <text evidence="1">The sequence shown here is derived from an EMBL/GenBank/DDBJ whole genome shotgun (WGS) entry which is preliminary data.</text>
</comment>
<organism evidence="1 2">
    <name type="scientific">Brachionus plicatilis</name>
    <name type="common">Marine rotifer</name>
    <name type="synonym">Brachionus muelleri</name>
    <dbReference type="NCBI Taxonomy" id="10195"/>
    <lineage>
        <taxon>Eukaryota</taxon>
        <taxon>Metazoa</taxon>
        <taxon>Spiralia</taxon>
        <taxon>Gnathifera</taxon>
        <taxon>Rotifera</taxon>
        <taxon>Eurotatoria</taxon>
        <taxon>Monogononta</taxon>
        <taxon>Pseudotrocha</taxon>
        <taxon>Ploima</taxon>
        <taxon>Brachionidae</taxon>
        <taxon>Brachionus</taxon>
    </lineage>
</organism>
<dbReference type="AlphaFoldDB" id="A0A3M7QD67"/>
<name>A0A3M7QD67_BRAPC</name>
<gene>
    <name evidence="1" type="ORF">BpHYR1_032258</name>
</gene>
<dbReference type="EMBL" id="REGN01006515">
    <property type="protein sequence ID" value="RNA09219.1"/>
    <property type="molecule type" value="Genomic_DNA"/>
</dbReference>
<proteinExistence type="predicted"/>